<reference evidence="3" key="3">
    <citation type="submission" date="2019-03" db="EMBL/GenBank/DDBJ databases">
        <authorList>
            <person name="Whitman W."/>
            <person name="Huntemann M."/>
            <person name="Clum A."/>
            <person name="Pillay M."/>
            <person name="Palaniappan K."/>
            <person name="Varghese N."/>
            <person name="Mikhailova N."/>
            <person name="Stamatis D."/>
            <person name="Reddy T."/>
            <person name="Daum C."/>
            <person name="Shapiro N."/>
            <person name="Ivanova N."/>
            <person name="Kyrpides N."/>
            <person name="Woyke T."/>
        </authorList>
    </citation>
    <scope>NUCLEOTIDE SEQUENCE</scope>
    <source>
        <strain evidence="3">P5626</strain>
    </source>
</reference>
<proteinExistence type="predicted"/>
<dbReference type="Proteomes" id="UP000295270">
    <property type="component" value="Unassembled WGS sequence"/>
</dbReference>
<dbReference type="RefSeq" id="WP_132036419.1">
    <property type="nucleotide sequence ID" value="NZ_QWDN01000005.1"/>
</dbReference>
<dbReference type="EMBL" id="QWDN01000005">
    <property type="protein sequence ID" value="TEB43442.1"/>
    <property type="molecule type" value="Genomic_DNA"/>
</dbReference>
<evidence type="ECO:0000313" key="6">
    <source>
        <dbReference type="Proteomes" id="UP000298340"/>
    </source>
</evidence>
<organism evidence="4 6">
    <name type="scientific">Flavobacterium circumlabens</name>
    <dbReference type="NCBI Taxonomy" id="2133765"/>
    <lineage>
        <taxon>Bacteria</taxon>
        <taxon>Pseudomonadati</taxon>
        <taxon>Bacteroidota</taxon>
        <taxon>Flavobacteriia</taxon>
        <taxon>Flavobacteriales</taxon>
        <taxon>Flavobacteriaceae</taxon>
        <taxon>Flavobacterium</taxon>
    </lineage>
</organism>
<protein>
    <submittedName>
        <fullName evidence="3 4">Glycosyltransferase</fullName>
    </submittedName>
</protein>
<reference evidence="4 6" key="2">
    <citation type="journal article" date="2018" name="Syst. Appl. Microbiol.">
        <title>Flavobacterium circumlabens sp. nov. and Flavobacterium cupreum sp. nov., two psychrotrophic species isolated from Antarctic environmental samples.</title>
        <authorList>
            <person name="Kralova S."/>
            <person name="Busse H.J."/>
            <person name="Svec P."/>
            <person name="Maslanova I."/>
            <person name="Stankova E."/>
            <person name="Bartak M."/>
            <person name="Sedlacek I."/>
        </authorList>
    </citation>
    <scope>NUCLEOTIDE SEQUENCE [LARGE SCALE GENOMIC DNA]</scope>
    <source>
        <strain evidence="4 6">CCM 8828</strain>
    </source>
</reference>
<dbReference type="SUPFAM" id="SSF53756">
    <property type="entry name" value="UDP-Glycosyltransferase/glycogen phosphorylase"/>
    <property type="match status" value="1"/>
</dbReference>
<dbReference type="CDD" id="cd03801">
    <property type="entry name" value="GT4_PimA-like"/>
    <property type="match status" value="1"/>
</dbReference>
<name>A0A4Y7UCC6_9FLAO</name>
<evidence type="ECO:0000313" key="4">
    <source>
        <dbReference type="EMBL" id="TEB43442.1"/>
    </source>
</evidence>
<dbReference type="Pfam" id="PF00534">
    <property type="entry name" value="Glycos_transf_1"/>
    <property type="match status" value="1"/>
</dbReference>
<dbReference type="Proteomes" id="UP000298340">
    <property type="component" value="Unassembled WGS sequence"/>
</dbReference>
<comment type="caution">
    <text evidence="4">The sequence shown here is derived from an EMBL/GenBank/DDBJ whole genome shotgun (WGS) entry which is preliminary data.</text>
</comment>
<keyword evidence="5" id="KW-1185">Reference proteome</keyword>
<dbReference type="AlphaFoldDB" id="A0A4Y7UCC6"/>
<sequence length="367" mass="41768">MKTILIAHNYTESSFAFMSYSLARHLAGQGNKVVFISHKPFFSEPFKETIEKGELSVYSWPTENRPVKFKDALWFAGLYLRYRPTVVISHFVNVNITTIVSKVLSFGKVKTFPYYHTLSNQIQQDVSSSALKRNFKKYRKKLLYKWFADHVICPSDLAKEDLERYFDCSKGIKVVNPMKDRFEIKSALNSAAIVVSYLGRLEPSKGVIDLINAFLQYKNKFQASKIILNIAGSGSQNDQIEELIGTNPNINFVGALSYDKIDAYLNQSHYTVIPSKFDNLPTVGLESMMNQTPLLISTATGLSTELQDGLDCFQFTPTIAEMVLLFERVENSFENQYEMGINARKTFTEKFGIDSYRAKMKKIIGSN</sequence>
<dbReference type="Pfam" id="PF13439">
    <property type="entry name" value="Glyco_transf_4"/>
    <property type="match status" value="1"/>
</dbReference>
<dbReference type="GO" id="GO:0016757">
    <property type="term" value="F:glycosyltransferase activity"/>
    <property type="evidence" value="ECO:0007669"/>
    <property type="project" value="InterPro"/>
</dbReference>
<dbReference type="PANTHER" id="PTHR45947">
    <property type="entry name" value="SULFOQUINOVOSYL TRANSFERASE SQD2"/>
    <property type="match status" value="1"/>
</dbReference>
<feature type="domain" description="Glycosyltransferase subfamily 4-like N-terminal" evidence="2">
    <location>
        <begin position="20"/>
        <end position="175"/>
    </location>
</feature>
<dbReference type="InterPro" id="IPR050194">
    <property type="entry name" value="Glycosyltransferase_grp1"/>
</dbReference>
<dbReference type="InterPro" id="IPR028098">
    <property type="entry name" value="Glyco_trans_4-like_N"/>
</dbReference>
<dbReference type="InterPro" id="IPR001296">
    <property type="entry name" value="Glyco_trans_1"/>
</dbReference>
<evidence type="ECO:0000259" key="1">
    <source>
        <dbReference type="Pfam" id="PF00534"/>
    </source>
</evidence>
<evidence type="ECO:0000313" key="5">
    <source>
        <dbReference type="Proteomes" id="UP000295270"/>
    </source>
</evidence>
<keyword evidence="4" id="KW-0808">Transferase</keyword>
<gene>
    <name evidence="4" type="ORF">D0809_14835</name>
    <name evidence="3" type="ORF">EV142_105184</name>
</gene>
<dbReference type="PANTHER" id="PTHR45947:SF13">
    <property type="entry name" value="TRANSFERASE"/>
    <property type="match status" value="1"/>
</dbReference>
<reference evidence="3 5" key="1">
    <citation type="journal article" date="2015" name="Stand. Genomic Sci.">
        <title>Genomic Encyclopedia of Bacterial and Archaeal Type Strains, Phase III: the genomes of soil and plant-associated and newly described type strains.</title>
        <authorList>
            <person name="Whitman W.B."/>
            <person name="Woyke T."/>
            <person name="Klenk H.P."/>
            <person name="Zhou Y."/>
            <person name="Lilburn T.G."/>
            <person name="Beck B.J."/>
            <person name="De Vos P."/>
            <person name="Vandamme P."/>
            <person name="Eisen J.A."/>
            <person name="Garrity G."/>
            <person name="Hugenholtz P."/>
            <person name="Kyrpides N.C."/>
        </authorList>
    </citation>
    <scope>NUCLEOTIDE SEQUENCE [LARGE SCALE GENOMIC DNA]</scope>
    <source>
        <strain evidence="3 5">P5626</strain>
    </source>
</reference>
<evidence type="ECO:0000313" key="3">
    <source>
        <dbReference type="EMBL" id="TCN56408.1"/>
    </source>
</evidence>
<dbReference type="EMBL" id="SLWA01000005">
    <property type="protein sequence ID" value="TCN56408.1"/>
    <property type="molecule type" value="Genomic_DNA"/>
</dbReference>
<evidence type="ECO:0000259" key="2">
    <source>
        <dbReference type="Pfam" id="PF13439"/>
    </source>
</evidence>
<accession>A0A4Y7UCC6</accession>
<dbReference type="OrthoDB" id="823419at2"/>
<feature type="domain" description="Glycosyl transferase family 1" evidence="1">
    <location>
        <begin position="182"/>
        <end position="345"/>
    </location>
</feature>
<dbReference type="Gene3D" id="3.40.50.2000">
    <property type="entry name" value="Glycogen Phosphorylase B"/>
    <property type="match status" value="2"/>
</dbReference>